<dbReference type="GO" id="GO:0004553">
    <property type="term" value="F:hydrolase activity, hydrolyzing O-glycosyl compounds"/>
    <property type="evidence" value="ECO:0007669"/>
    <property type="project" value="InterPro"/>
</dbReference>
<evidence type="ECO:0000256" key="2">
    <source>
        <dbReference type="ARBA" id="ARBA00023295"/>
    </source>
</evidence>
<keyword evidence="1 3" id="KW-0378">Hydrolase</keyword>
<evidence type="ECO:0000256" key="1">
    <source>
        <dbReference type="ARBA" id="ARBA00022801"/>
    </source>
</evidence>
<dbReference type="AlphaFoldDB" id="A0AAP2GWI2"/>
<feature type="non-terminal residue" evidence="5">
    <location>
        <position position="1"/>
    </location>
</feature>
<sequence length="97" mass="10637">VQKYEHALLVNIANEAGDYAVTTGPFVVAYKTAITRLRDAGIRTPLFIDAPDCGKNLEVLIPAAATLQAHDPDHNLMFSVHTYWSKLAVSNVQPTFI</sequence>
<evidence type="ECO:0000313" key="6">
    <source>
        <dbReference type="Proteomes" id="UP001319080"/>
    </source>
</evidence>
<evidence type="ECO:0000259" key="4">
    <source>
        <dbReference type="Pfam" id="PF00150"/>
    </source>
</evidence>
<keyword evidence="2 3" id="KW-0326">Glycosidase</keyword>
<evidence type="ECO:0000313" key="5">
    <source>
        <dbReference type="EMBL" id="MBT1712573.1"/>
    </source>
</evidence>
<gene>
    <name evidence="5" type="ORF">KK062_30340</name>
</gene>
<dbReference type="InterPro" id="IPR017853">
    <property type="entry name" value="GH"/>
</dbReference>
<feature type="domain" description="Glycoside hydrolase family 5" evidence="4">
    <location>
        <begin position="3"/>
        <end position="83"/>
    </location>
</feature>
<dbReference type="Gene3D" id="3.20.20.80">
    <property type="entry name" value="Glycosidases"/>
    <property type="match status" value="1"/>
</dbReference>
<reference evidence="5 6" key="1">
    <citation type="submission" date="2021-05" db="EMBL/GenBank/DDBJ databases">
        <title>A Polyphasic approach of four new species of the genus Ohtaekwangia: Ohtaekwangia histidinii sp. nov., Ohtaekwangia cretensis sp. nov., Ohtaekwangia indiensis sp. nov., Ohtaekwangia reichenbachii sp. nov. from diverse environment.</title>
        <authorList>
            <person name="Octaviana S."/>
        </authorList>
    </citation>
    <scope>NUCLEOTIDE SEQUENCE [LARGE SCALE GENOMIC DNA]</scope>
    <source>
        <strain evidence="5 6">PWU5</strain>
    </source>
</reference>
<comment type="similarity">
    <text evidence="3">Belongs to the glycosyl hydrolase 5 (cellulase A) family.</text>
</comment>
<organism evidence="5 6">
    <name type="scientific">Dawidia cretensis</name>
    <dbReference type="NCBI Taxonomy" id="2782350"/>
    <lineage>
        <taxon>Bacteria</taxon>
        <taxon>Pseudomonadati</taxon>
        <taxon>Bacteroidota</taxon>
        <taxon>Cytophagia</taxon>
        <taxon>Cytophagales</taxon>
        <taxon>Chryseotaleaceae</taxon>
        <taxon>Dawidia</taxon>
    </lineage>
</organism>
<dbReference type="InterPro" id="IPR001547">
    <property type="entry name" value="Glyco_hydro_5"/>
</dbReference>
<dbReference type="EMBL" id="JAHESE010000178">
    <property type="protein sequence ID" value="MBT1712573.1"/>
    <property type="molecule type" value="Genomic_DNA"/>
</dbReference>
<dbReference type="GO" id="GO:0000272">
    <property type="term" value="P:polysaccharide catabolic process"/>
    <property type="evidence" value="ECO:0007669"/>
    <property type="project" value="InterPro"/>
</dbReference>
<proteinExistence type="inferred from homology"/>
<name>A0AAP2GWI2_9BACT</name>
<protein>
    <submittedName>
        <fullName evidence="5">Cellulase family glycosylhydrolase</fullName>
    </submittedName>
</protein>
<accession>A0AAP2GWI2</accession>
<dbReference type="RefSeq" id="WP_254088117.1">
    <property type="nucleotide sequence ID" value="NZ_JAHESE010000178.1"/>
</dbReference>
<evidence type="ECO:0000256" key="3">
    <source>
        <dbReference type="RuleBase" id="RU361153"/>
    </source>
</evidence>
<dbReference type="Pfam" id="PF00150">
    <property type="entry name" value="Cellulase"/>
    <property type="match status" value="1"/>
</dbReference>
<keyword evidence="6" id="KW-1185">Reference proteome</keyword>
<feature type="non-terminal residue" evidence="5">
    <location>
        <position position="97"/>
    </location>
</feature>
<comment type="caution">
    <text evidence="5">The sequence shown here is derived from an EMBL/GenBank/DDBJ whole genome shotgun (WGS) entry which is preliminary data.</text>
</comment>
<dbReference type="Proteomes" id="UP001319080">
    <property type="component" value="Unassembled WGS sequence"/>
</dbReference>
<dbReference type="SUPFAM" id="SSF51445">
    <property type="entry name" value="(Trans)glycosidases"/>
    <property type="match status" value="1"/>
</dbReference>